<dbReference type="RefSeq" id="WP_266054140.1">
    <property type="nucleotide sequence ID" value="NZ_JAPFQO010000013.1"/>
</dbReference>
<accession>A0ABT3RKC9</accession>
<evidence type="ECO:0000313" key="1">
    <source>
        <dbReference type="EMBL" id="MCX2741906.1"/>
    </source>
</evidence>
<organism evidence="1 2">
    <name type="scientific">Pontibacter anaerobius</name>
    <dbReference type="NCBI Taxonomy" id="2993940"/>
    <lineage>
        <taxon>Bacteria</taxon>
        <taxon>Pseudomonadati</taxon>
        <taxon>Bacteroidota</taxon>
        <taxon>Cytophagia</taxon>
        <taxon>Cytophagales</taxon>
        <taxon>Hymenobacteraceae</taxon>
        <taxon>Pontibacter</taxon>
    </lineage>
</organism>
<gene>
    <name evidence="1" type="ORF">OO017_18255</name>
</gene>
<keyword evidence="2" id="KW-1185">Reference proteome</keyword>
<reference evidence="1 2" key="1">
    <citation type="submission" date="2022-11" db="EMBL/GenBank/DDBJ databases">
        <title>The characterization of three novel Bacteroidetes species and genomic analysis of their roles in tidal elemental geochemical cycles.</title>
        <authorList>
            <person name="Ma K.-J."/>
        </authorList>
    </citation>
    <scope>NUCLEOTIDE SEQUENCE [LARGE SCALE GENOMIC DNA]</scope>
    <source>
        <strain evidence="1 2">M82</strain>
    </source>
</reference>
<dbReference type="Proteomes" id="UP001207228">
    <property type="component" value="Unassembled WGS sequence"/>
</dbReference>
<sequence length="184" mass="20419">MKGLGWQNFPPPLTFCKILYSKVPLLQEFGHVAFQEKKICAISQQAQGGDVRESVMHDGSLLVLLKKVLMSEIFKSAFHHLISKKVWAIIGCDFTRQCLPQTEVPCPPGYLHTKAYKPACNSGYCRLSSMSGGDRMQIDAPAQVKAAMDGCSNGGGEKNLRHNAKLRKMQNLCNLIEEEGQSMF</sequence>
<dbReference type="EMBL" id="JAPFQO010000013">
    <property type="protein sequence ID" value="MCX2741906.1"/>
    <property type="molecule type" value="Genomic_DNA"/>
</dbReference>
<protein>
    <submittedName>
        <fullName evidence="1">Uncharacterized protein</fullName>
    </submittedName>
</protein>
<proteinExistence type="predicted"/>
<evidence type="ECO:0000313" key="2">
    <source>
        <dbReference type="Proteomes" id="UP001207228"/>
    </source>
</evidence>
<comment type="caution">
    <text evidence="1">The sequence shown here is derived from an EMBL/GenBank/DDBJ whole genome shotgun (WGS) entry which is preliminary data.</text>
</comment>
<name>A0ABT3RKC9_9BACT</name>